<evidence type="ECO:0000313" key="2">
    <source>
        <dbReference type="EMBL" id="DAD87036.1"/>
    </source>
</evidence>
<dbReference type="EMBL" id="BK015012">
    <property type="protein sequence ID" value="DAD87036.1"/>
    <property type="molecule type" value="Genomic_DNA"/>
</dbReference>
<feature type="compositionally biased region" description="Basic and acidic residues" evidence="1">
    <location>
        <begin position="1"/>
        <end position="23"/>
    </location>
</feature>
<protein>
    <submittedName>
        <fullName evidence="2">Uncharacterized protein</fullName>
    </submittedName>
</protein>
<evidence type="ECO:0000256" key="1">
    <source>
        <dbReference type="SAM" id="MobiDB-lite"/>
    </source>
</evidence>
<organism evidence="2">
    <name type="scientific">Myoviridae sp. ctRRy11</name>
    <dbReference type="NCBI Taxonomy" id="2826651"/>
    <lineage>
        <taxon>Viruses</taxon>
        <taxon>Duplodnaviria</taxon>
        <taxon>Heunggongvirae</taxon>
        <taxon>Uroviricota</taxon>
        <taxon>Caudoviricetes</taxon>
    </lineage>
</organism>
<sequence>MSEELERQLQEQDLEEKLTNDEMLHDEELELESKKGKLENDIKSIKLQLMTNKELECRQKDGEEVEPKGEVWILKARQALLIKKSQLKKINKKLANIKGLLCGGK</sequence>
<name>A0A8S5MXU8_9CAUD</name>
<accession>A0A8S5MXU8</accession>
<reference evidence="2" key="1">
    <citation type="journal article" date="2021" name="Proc. Natl. Acad. Sci. U.S.A.">
        <title>A Catalog of Tens of Thousands of Viruses from Human Metagenomes Reveals Hidden Associations with Chronic Diseases.</title>
        <authorList>
            <person name="Tisza M.J."/>
            <person name="Buck C.B."/>
        </authorList>
    </citation>
    <scope>NUCLEOTIDE SEQUENCE</scope>
    <source>
        <strain evidence="2">CtRRy11</strain>
    </source>
</reference>
<feature type="region of interest" description="Disordered" evidence="1">
    <location>
        <begin position="1"/>
        <end position="24"/>
    </location>
</feature>
<proteinExistence type="predicted"/>